<organism evidence="1">
    <name type="scientific">Culex pipiens</name>
    <name type="common">House mosquito</name>
    <dbReference type="NCBI Taxonomy" id="7175"/>
    <lineage>
        <taxon>Eukaryota</taxon>
        <taxon>Metazoa</taxon>
        <taxon>Ecdysozoa</taxon>
        <taxon>Arthropoda</taxon>
        <taxon>Hexapoda</taxon>
        <taxon>Insecta</taxon>
        <taxon>Pterygota</taxon>
        <taxon>Neoptera</taxon>
        <taxon>Endopterygota</taxon>
        <taxon>Diptera</taxon>
        <taxon>Nematocera</taxon>
        <taxon>Culicoidea</taxon>
        <taxon>Culicidae</taxon>
        <taxon>Culicinae</taxon>
        <taxon>Culicini</taxon>
        <taxon>Culex</taxon>
        <taxon>Culex</taxon>
    </lineage>
</organism>
<accession>A0A8D8FHK7</accession>
<evidence type="ECO:0000313" key="1">
    <source>
        <dbReference type="EMBL" id="CAG6471731.1"/>
    </source>
</evidence>
<protein>
    <submittedName>
        <fullName evidence="1">(northern house mosquito) hypothetical protein</fullName>
    </submittedName>
</protein>
<dbReference type="EMBL" id="HBUE01068693">
    <property type="protein sequence ID" value="CAG6471731.1"/>
    <property type="molecule type" value="Transcribed_RNA"/>
</dbReference>
<dbReference type="AlphaFoldDB" id="A0A8D8FHK7"/>
<reference evidence="1" key="1">
    <citation type="submission" date="2021-05" db="EMBL/GenBank/DDBJ databases">
        <authorList>
            <person name="Alioto T."/>
            <person name="Alioto T."/>
            <person name="Gomez Garrido J."/>
        </authorList>
    </citation>
    <scope>NUCLEOTIDE SEQUENCE</scope>
</reference>
<name>A0A8D8FHK7_CULPI</name>
<sequence>MLRLMRGRGTVRRTLVESATRSWVDGTRLSRSGLRAVRMAGSIDGAWRSLHSRRGTSSSVRCATIIRTSSSKRFSAVEFIFRRRTPPGSWNRTRLTSSWSGHRIATPRFVSVRKDATSTP</sequence>
<proteinExistence type="predicted"/>